<organism evidence="1 2">
    <name type="scientific">Rhizobium mongolense</name>
    <dbReference type="NCBI Taxonomy" id="57676"/>
    <lineage>
        <taxon>Bacteria</taxon>
        <taxon>Pseudomonadati</taxon>
        <taxon>Pseudomonadota</taxon>
        <taxon>Alphaproteobacteria</taxon>
        <taxon>Hyphomicrobiales</taxon>
        <taxon>Rhizobiaceae</taxon>
        <taxon>Rhizobium/Agrobacterium group</taxon>
        <taxon>Rhizobium</taxon>
    </lineage>
</organism>
<evidence type="ECO:0000313" key="1">
    <source>
        <dbReference type="EMBL" id="MBB4276676.1"/>
    </source>
</evidence>
<gene>
    <name evidence="1" type="ORF">GGE12_004473</name>
</gene>
<dbReference type="Proteomes" id="UP000533641">
    <property type="component" value="Unassembled WGS sequence"/>
</dbReference>
<protein>
    <submittedName>
        <fullName evidence="1">Uncharacterized protein</fullName>
    </submittedName>
</protein>
<dbReference type="EMBL" id="JACIGM010000009">
    <property type="protein sequence ID" value="MBB4276676.1"/>
    <property type="molecule type" value="Genomic_DNA"/>
</dbReference>
<comment type="caution">
    <text evidence="1">The sequence shown here is derived from an EMBL/GenBank/DDBJ whole genome shotgun (WGS) entry which is preliminary data.</text>
</comment>
<dbReference type="AlphaFoldDB" id="A0A7W6RRD5"/>
<evidence type="ECO:0000313" key="2">
    <source>
        <dbReference type="Proteomes" id="UP000533641"/>
    </source>
</evidence>
<reference evidence="1 2" key="1">
    <citation type="submission" date="2020-08" db="EMBL/GenBank/DDBJ databases">
        <title>Genomic Encyclopedia of Type Strains, Phase IV (KMG-V): Genome sequencing to study the core and pangenomes of soil and plant-associated prokaryotes.</title>
        <authorList>
            <person name="Whitman W."/>
        </authorList>
    </citation>
    <scope>NUCLEOTIDE SEQUENCE [LARGE SCALE GENOMIC DNA]</scope>
    <source>
        <strain evidence="1 2">SEMIA 402</strain>
    </source>
</reference>
<proteinExistence type="predicted"/>
<sequence>MDSWDNDVLDLVEEAHLTFQGAADGEIAFVALKGFLDVRYGARDGSACAEFSWEDKTRATRPVVADGLLSAPPDALSGTSTSTTETIQASSANATDFFNCLLVVGQPLFFSISEQAEADMLPDGSPNSCNGRNRSWLRWRWPTRSPVSRGN</sequence>
<accession>A0A7W6RRD5</accession>
<name>A0A7W6RRD5_9HYPH</name>